<evidence type="ECO:0000256" key="4">
    <source>
        <dbReference type="ARBA" id="ARBA00035206"/>
    </source>
</evidence>
<keyword evidence="5" id="KW-0699">rRNA-binding</keyword>
<comment type="subunit">
    <text evidence="5">Part of the 50S ribosomal subunit.</text>
</comment>
<dbReference type="InterPro" id="IPR057264">
    <property type="entry name" value="Ribosomal_uL24_C"/>
</dbReference>
<dbReference type="EMBL" id="JBHSDH010000005">
    <property type="protein sequence ID" value="MFC4290922.1"/>
    <property type="molecule type" value="Genomic_DNA"/>
</dbReference>
<evidence type="ECO:0000256" key="5">
    <source>
        <dbReference type="HAMAP-Rule" id="MF_01326"/>
    </source>
</evidence>
<dbReference type="Proteomes" id="UP001595887">
    <property type="component" value="Unassembled WGS sequence"/>
</dbReference>
<reference evidence="8" key="1">
    <citation type="journal article" date="2019" name="Int. J. Syst. Evol. Microbiol.">
        <title>The Global Catalogue of Microorganisms (GCM) 10K type strain sequencing project: providing services to taxonomists for standard genome sequencing and annotation.</title>
        <authorList>
            <consortium name="The Broad Institute Genomics Platform"/>
            <consortium name="The Broad Institute Genome Sequencing Center for Infectious Disease"/>
            <person name="Wu L."/>
            <person name="Ma J."/>
        </authorList>
    </citation>
    <scope>NUCLEOTIDE SEQUENCE [LARGE SCALE GENOMIC DNA]</scope>
    <source>
        <strain evidence="8">CECT 8531</strain>
    </source>
</reference>
<dbReference type="PANTHER" id="PTHR12903">
    <property type="entry name" value="MITOCHONDRIAL RIBOSOMAL PROTEIN L24"/>
    <property type="match status" value="1"/>
</dbReference>
<protein>
    <recommendedName>
        <fullName evidence="4 5">Large ribosomal subunit protein uL24</fullName>
    </recommendedName>
</protein>
<dbReference type="InterPro" id="IPR014722">
    <property type="entry name" value="Rib_uL2_dom2"/>
</dbReference>
<organism evidence="7 8">
    <name type="scientific">Sphingorhabdus arenilitoris</name>
    <dbReference type="NCBI Taxonomy" id="1490041"/>
    <lineage>
        <taxon>Bacteria</taxon>
        <taxon>Pseudomonadati</taxon>
        <taxon>Pseudomonadota</taxon>
        <taxon>Alphaproteobacteria</taxon>
        <taxon>Sphingomonadales</taxon>
        <taxon>Sphingomonadaceae</taxon>
        <taxon>Sphingorhabdus</taxon>
    </lineage>
</organism>
<evidence type="ECO:0000259" key="6">
    <source>
        <dbReference type="Pfam" id="PF17136"/>
    </source>
</evidence>
<gene>
    <name evidence="5 7" type="primary">rplX</name>
    <name evidence="7" type="ORF">ACFOWX_00645</name>
</gene>
<dbReference type="Pfam" id="PF17136">
    <property type="entry name" value="ribosomal_L24"/>
    <property type="match status" value="1"/>
</dbReference>
<dbReference type="HAMAP" id="MF_01326_B">
    <property type="entry name" value="Ribosomal_uL24_B"/>
    <property type="match status" value="1"/>
</dbReference>
<dbReference type="Gene3D" id="2.30.30.30">
    <property type="match status" value="1"/>
</dbReference>
<keyword evidence="8" id="KW-1185">Reference proteome</keyword>
<dbReference type="InterPro" id="IPR003256">
    <property type="entry name" value="Ribosomal_uL24"/>
</dbReference>
<name>A0ABV8RC25_9SPHN</name>
<sequence length="109" mass="11633">MAMAKIKKGDTVVLLVGPKEQRGRTGEVLKVLPKENKVVVSGLKLAKRHRKPTQDNPQGGIDTFEAPIHISNVALADPKTGKATRVKIVADKDGKKSRVAAKSGEKISG</sequence>
<comment type="function">
    <text evidence="5">One of two assembly initiator proteins, it binds directly to the 5'-end of the 23S rRNA, where it nucleates assembly of the 50S subunit.</text>
</comment>
<dbReference type="GO" id="GO:0005840">
    <property type="term" value="C:ribosome"/>
    <property type="evidence" value="ECO:0007669"/>
    <property type="project" value="UniProtKB-KW"/>
</dbReference>
<dbReference type="InterPro" id="IPR008991">
    <property type="entry name" value="Translation_prot_SH3-like_sf"/>
</dbReference>
<comment type="caution">
    <text evidence="7">The sequence shown here is derived from an EMBL/GenBank/DDBJ whole genome shotgun (WGS) entry which is preliminary data.</text>
</comment>
<proteinExistence type="inferred from homology"/>
<keyword evidence="2 5" id="KW-0689">Ribosomal protein</keyword>
<evidence type="ECO:0000313" key="8">
    <source>
        <dbReference type="Proteomes" id="UP001595887"/>
    </source>
</evidence>
<feature type="domain" description="Large ribosomal subunit protein uL24 C-terminal" evidence="6">
    <location>
        <begin position="44"/>
        <end position="107"/>
    </location>
</feature>
<evidence type="ECO:0000256" key="2">
    <source>
        <dbReference type="ARBA" id="ARBA00022980"/>
    </source>
</evidence>
<evidence type="ECO:0000256" key="1">
    <source>
        <dbReference type="ARBA" id="ARBA00010618"/>
    </source>
</evidence>
<evidence type="ECO:0000313" key="7">
    <source>
        <dbReference type="EMBL" id="MFC4290922.1"/>
    </source>
</evidence>
<accession>A0ABV8RC25</accession>
<evidence type="ECO:0000256" key="3">
    <source>
        <dbReference type="ARBA" id="ARBA00023274"/>
    </source>
</evidence>
<keyword evidence="5" id="KW-0694">RNA-binding</keyword>
<dbReference type="RefSeq" id="WP_381420519.1">
    <property type="nucleotide sequence ID" value="NZ_JBHSDH010000005.1"/>
</dbReference>
<dbReference type="InterPro" id="IPR041988">
    <property type="entry name" value="Ribosomal_uL24_KOW"/>
</dbReference>
<comment type="similarity">
    <text evidence="1 5">Belongs to the universal ribosomal protein uL24 family.</text>
</comment>
<dbReference type="NCBIfam" id="TIGR01079">
    <property type="entry name" value="rplX_bact"/>
    <property type="match status" value="1"/>
</dbReference>
<dbReference type="SUPFAM" id="SSF50104">
    <property type="entry name" value="Translation proteins SH3-like domain"/>
    <property type="match status" value="1"/>
</dbReference>
<comment type="function">
    <text evidence="5">One of the proteins that surrounds the polypeptide exit tunnel on the outside of the subunit.</text>
</comment>
<keyword evidence="3 5" id="KW-0687">Ribonucleoprotein</keyword>
<dbReference type="CDD" id="cd06089">
    <property type="entry name" value="KOW_RPL26"/>
    <property type="match status" value="1"/>
</dbReference>